<feature type="region of interest" description="Disordered" evidence="8">
    <location>
        <begin position="104"/>
        <end position="163"/>
    </location>
</feature>
<dbReference type="CTD" id="30310"/>
<reference evidence="10" key="1">
    <citation type="submission" date="2025-08" db="UniProtKB">
        <authorList>
            <consortium name="Ensembl"/>
        </authorList>
    </citation>
    <scope>IDENTIFICATION</scope>
</reference>
<feature type="compositionally biased region" description="Basic and acidic residues" evidence="8">
    <location>
        <begin position="519"/>
        <end position="531"/>
    </location>
</feature>
<evidence type="ECO:0000256" key="8">
    <source>
        <dbReference type="SAM" id="MobiDB-lite"/>
    </source>
</evidence>
<evidence type="ECO:0000256" key="2">
    <source>
        <dbReference type="ARBA" id="ARBA00023015"/>
    </source>
</evidence>
<feature type="compositionally biased region" description="Basic and acidic residues" evidence="8">
    <location>
        <begin position="490"/>
        <end position="507"/>
    </location>
</feature>
<feature type="region of interest" description="Disordered" evidence="8">
    <location>
        <begin position="424"/>
        <end position="531"/>
    </location>
</feature>
<dbReference type="Pfam" id="PF00010">
    <property type="entry name" value="HLH"/>
    <property type="match status" value="1"/>
</dbReference>
<dbReference type="CDD" id="cd18945">
    <property type="entry name" value="bHLH_E-protein_TCF4_E2-2"/>
    <property type="match status" value="1"/>
</dbReference>
<evidence type="ECO:0000256" key="7">
    <source>
        <dbReference type="ARBA" id="ARBA00041234"/>
    </source>
</evidence>
<dbReference type="GO" id="GO:0005634">
    <property type="term" value="C:nucleus"/>
    <property type="evidence" value="ECO:0007669"/>
    <property type="project" value="UniProtKB-SubCell"/>
</dbReference>
<feature type="compositionally biased region" description="Polar residues" evidence="8">
    <location>
        <begin position="452"/>
        <end position="461"/>
    </location>
</feature>
<dbReference type="InterPro" id="IPR011598">
    <property type="entry name" value="bHLH_dom"/>
</dbReference>
<feature type="region of interest" description="Disordered" evidence="8">
    <location>
        <begin position="25"/>
        <end position="71"/>
    </location>
</feature>
<evidence type="ECO:0000313" key="11">
    <source>
        <dbReference type="Proteomes" id="UP000472277"/>
    </source>
</evidence>
<keyword evidence="2" id="KW-0805">Transcription regulation</keyword>
<protein>
    <recommendedName>
        <fullName evidence="6">Transcription factor E2-alpha</fullName>
    </recommendedName>
    <alternativeName>
        <fullName evidence="7">Transcription factor 3</fullName>
    </alternativeName>
</protein>
<feature type="compositionally biased region" description="Low complexity" evidence="8">
    <location>
        <begin position="319"/>
        <end position="330"/>
    </location>
</feature>
<dbReference type="PANTHER" id="PTHR11793">
    <property type="entry name" value="BASIC HELIX-LOOP-HELIX TRANSCRIPTION FACTOR"/>
    <property type="match status" value="1"/>
</dbReference>
<evidence type="ECO:0000256" key="5">
    <source>
        <dbReference type="ARBA" id="ARBA00023242"/>
    </source>
</evidence>
<dbReference type="PANTHER" id="PTHR11793:SF7">
    <property type="entry name" value="TRANSCRIPTION FACTOR E2-ALPHA"/>
    <property type="match status" value="1"/>
</dbReference>
<dbReference type="Gene3D" id="4.10.280.10">
    <property type="entry name" value="Helix-loop-helix DNA-binding domain"/>
    <property type="match status" value="1"/>
</dbReference>
<dbReference type="InterPro" id="IPR036638">
    <property type="entry name" value="HLH_DNA-bd_sf"/>
</dbReference>
<keyword evidence="5" id="KW-0539">Nucleus</keyword>
<keyword evidence="4" id="KW-0804">Transcription</keyword>
<dbReference type="AlphaFoldDB" id="A0A674D962"/>
<dbReference type="GO" id="GO:0000785">
    <property type="term" value="C:chromatin"/>
    <property type="evidence" value="ECO:0007669"/>
    <property type="project" value="TreeGrafter"/>
</dbReference>
<dbReference type="GO" id="GO:0005667">
    <property type="term" value="C:transcription regulator complex"/>
    <property type="evidence" value="ECO:0007669"/>
    <property type="project" value="TreeGrafter"/>
</dbReference>
<dbReference type="SUPFAM" id="SSF47459">
    <property type="entry name" value="HLH, helix-loop-helix DNA-binding domain"/>
    <property type="match status" value="1"/>
</dbReference>
<feature type="compositionally biased region" description="Polar residues" evidence="8">
    <location>
        <begin position="126"/>
        <end position="139"/>
    </location>
</feature>
<sequence>MATVGTDKELSDLLDFSAMFAPPVLNGKNRPTTLASSQFGGTGMDERSGSTPWASGEQNSPSFNQGRGYGEGTHYNEHECLASTPMFGSGIVGKAERGPYSSFGAQPGFMPSEMPMPSPDALSPSGLKSGSQFYPSQFNPRRRSTQESMDGQPKKIRKVPPGLPSSVYALASGEDYNRDGAGYPASKPGNVGYPGSFYMQEGLHPSPDPWSSAGPMGQPGYSAVLGNSPHLGQPAPFTAINPQDRLKRQPLPLSPQNYPLHGSEVNGSFHPGSTGYGVPNHTPPINGTDSIMANRGTAPPSSGDEIGKALASIYPSDHNSNTFPSSPSTPVGSPQAIAGSASQWSRGSGQATPSPNFEGGLQALQNKMEDRLEEAIHVLQRHAGGQGGPGGLTDMHSLLSAGIGGLAQAFNNAGLGLANRLPNLMSNHHEDSAGPPSSGPGLHGHHGPPSAQPGSQPEGFTSLSRSTHSSSGADIKREDKEDDENSSVADKSEDEKKDSKARTRTSHDDEDEDDEDLPPELKKEREKERRVANNARERLRVRDINEAFKELGRMCQLHLTNEKPQTKLLILHQAVNVILNLEQQVRERNLNPKAACLKRREEEKVSGVDPQMQMGGGHPGLGGDGHNSVNHI</sequence>
<feature type="compositionally biased region" description="Polar residues" evidence="8">
    <location>
        <begin position="340"/>
        <end position="355"/>
    </location>
</feature>
<evidence type="ECO:0000256" key="1">
    <source>
        <dbReference type="ARBA" id="ARBA00004123"/>
    </source>
</evidence>
<keyword evidence="11" id="KW-1185">Reference proteome</keyword>
<name>A0A674D962_SALTR</name>
<feature type="compositionally biased region" description="Gly residues" evidence="8">
    <location>
        <begin position="614"/>
        <end position="625"/>
    </location>
</feature>
<evidence type="ECO:0000313" key="10">
    <source>
        <dbReference type="Ensembl" id="ENSSTUP00000092557.1"/>
    </source>
</evidence>
<feature type="compositionally biased region" description="Low complexity" evidence="8">
    <location>
        <begin position="462"/>
        <end position="471"/>
    </location>
</feature>
<evidence type="ECO:0000256" key="6">
    <source>
        <dbReference type="ARBA" id="ARBA00041064"/>
    </source>
</evidence>
<feature type="compositionally biased region" description="Polar residues" evidence="8">
    <location>
        <begin position="49"/>
        <end position="65"/>
    </location>
</feature>
<dbReference type="Proteomes" id="UP000472277">
    <property type="component" value="Chromosome 21"/>
</dbReference>
<accession>A0A674D962</accession>
<comment type="subcellular location">
    <subcellularLocation>
        <location evidence="1">Nucleus</location>
    </subcellularLocation>
</comment>
<feature type="compositionally biased region" description="Polar residues" evidence="8">
    <location>
        <begin position="29"/>
        <end position="39"/>
    </location>
</feature>
<feature type="domain" description="BHLH" evidence="9">
    <location>
        <begin position="528"/>
        <end position="581"/>
    </location>
</feature>
<dbReference type="Ensembl" id="ENSSTUT00000098623.1">
    <property type="protein sequence ID" value="ENSSTUP00000092557.1"/>
    <property type="gene ID" value="ENSSTUG00000040504.1"/>
</dbReference>
<gene>
    <name evidence="10" type="primary">TCF3</name>
    <name evidence="10" type="synonym">tcf3a</name>
</gene>
<evidence type="ECO:0000256" key="3">
    <source>
        <dbReference type="ARBA" id="ARBA00023125"/>
    </source>
</evidence>
<dbReference type="PROSITE" id="PS50888">
    <property type="entry name" value="BHLH"/>
    <property type="match status" value="1"/>
</dbReference>
<evidence type="ECO:0000259" key="9">
    <source>
        <dbReference type="PROSITE" id="PS50888"/>
    </source>
</evidence>
<keyword evidence="3" id="KW-0238">DNA-binding</keyword>
<feature type="compositionally biased region" description="Acidic residues" evidence="8">
    <location>
        <begin position="508"/>
        <end position="518"/>
    </location>
</feature>
<organism evidence="10 11">
    <name type="scientific">Salmo trutta</name>
    <name type="common">Brown trout</name>
    <dbReference type="NCBI Taxonomy" id="8032"/>
    <lineage>
        <taxon>Eukaryota</taxon>
        <taxon>Metazoa</taxon>
        <taxon>Chordata</taxon>
        <taxon>Craniata</taxon>
        <taxon>Vertebrata</taxon>
        <taxon>Euteleostomi</taxon>
        <taxon>Actinopterygii</taxon>
        <taxon>Neopterygii</taxon>
        <taxon>Teleostei</taxon>
        <taxon>Protacanthopterygii</taxon>
        <taxon>Salmoniformes</taxon>
        <taxon>Salmonidae</taxon>
        <taxon>Salmoninae</taxon>
        <taxon>Salmo</taxon>
    </lineage>
</organism>
<dbReference type="GO" id="GO:0046983">
    <property type="term" value="F:protein dimerization activity"/>
    <property type="evidence" value="ECO:0007669"/>
    <property type="project" value="InterPro"/>
</dbReference>
<feature type="region of interest" description="Disordered" evidence="8">
    <location>
        <begin position="601"/>
        <end position="632"/>
    </location>
</feature>
<dbReference type="GO" id="GO:0000978">
    <property type="term" value="F:RNA polymerase II cis-regulatory region sequence-specific DNA binding"/>
    <property type="evidence" value="ECO:0007669"/>
    <property type="project" value="TreeGrafter"/>
</dbReference>
<feature type="region of interest" description="Disordered" evidence="8">
    <location>
        <begin position="287"/>
        <end position="306"/>
    </location>
</feature>
<dbReference type="GeneTree" id="ENSGT00940000157036"/>
<feature type="region of interest" description="Disordered" evidence="8">
    <location>
        <begin position="314"/>
        <end position="360"/>
    </location>
</feature>
<dbReference type="GO" id="GO:0000981">
    <property type="term" value="F:DNA-binding transcription factor activity, RNA polymerase II-specific"/>
    <property type="evidence" value="ECO:0007669"/>
    <property type="project" value="TreeGrafter"/>
</dbReference>
<proteinExistence type="predicted"/>
<reference evidence="10" key="2">
    <citation type="submission" date="2025-09" db="UniProtKB">
        <authorList>
            <consortium name="Ensembl"/>
        </authorList>
    </citation>
    <scope>IDENTIFICATION</scope>
</reference>
<evidence type="ECO:0000256" key="4">
    <source>
        <dbReference type="ARBA" id="ARBA00023163"/>
    </source>
</evidence>
<dbReference type="SMART" id="SM00353">
    <property type="entry name" value="HLH"/>
    <property type="match status" value="1"/>
</dbReference>
<dbReference type="InterPro" id="IPR051098">
    <property type="entry name" value="NeuroDiff_E-box_TFs"/>
</dbReference>
<dbReference type="FunFam" id="4.10.280.10:FF:000001">
    <property type="entry name" value="Putative transcription factor 12"/>
    <property type="match status" value="1"/>
</dbReference>